<evidence type="ECO:0000313" key="2">
    <source>
        <dbReference type="EMBL" id="PIL24403.1"/>
    </source>
</evidence>
<dbReference type="GO" id="GO:0016651">
    <property type="term" value="F:oxidoreductase activity, acting on NAD(P)H"/>
    <property type="evidence" value="ECO:0007669"/>
    <property type="project" value="InterPro"/>
</dbReference>
<accession>A0A2G8RSD3</accession>
<dbReference type="PANTHER" id="PTHR45348">
    <property type="entry name" value="HYPOTHETICAL OXIDOREDUCTASE (EUROFUNG)"/>
    <property type="match status" value="1"/>
</dbReference>
<name>A0A2G8RSD3_9APHY</name>
<dbReference type="SUPFAM" id="SSF51735">
    <property type="entry name" value="NAD(P)-binding Rossmann-fold domains"/>
    <property type="match status" value="1"/>
</dbReference>
<keyword evidence="3" id="KW-1185">Reference proteome</keyword>
<sequence length="218" mass="23695">MSIFGKNASSRKVGDHVAGFFHGGYFEDEGAFAEYVKTPADLAWFVPPNALSHDESASLSCATCIASLDWAWPHRLRRSRDRIGFWLTTEVVPAVDQCVILLAHASGHKVATTVSPHNFNLVKALGADAVFDYRDPEVVAKIKKTTGGSLTKAVDAISDLNSQRISAESLGPKGGKIVLVQSIQEGATERKDVVLQPSLLYKALGREFESRRSWLSPA</sequence>
<dbReference type="EMBL" id="AYKW01000067">
    <property type="protein sequence ID" value="PIL24403.1"/>
    <property type="molecule type" value="Genomic_DNA"/>
</dbReference>
<dbReference type="Proteomes" id="UP000230002">
    <property type="component" value="Unassembled WGS sequence"/>
</dbReference>
<dbReference type="SUPFAM" id="SSF50129">
    <property type="entry name" value="GroES-like"/>
    <property type="match status" value="1"/>
</dbReference>
<feature type="domain" description="Alcohol dehydrogenase-like C-terminal" evidence="1">
    <location>
        <begin position="96"/>
        <end position="187"/>
    </location>
</feature>
<evidence type="ECO:0000313" key="3">
    <source>
        <dbReference type="Proteomes" id="UP000230002"/>
    </source>
</evidence>
<comment type="caution">
    <text evidence="2">The sequence shown here is derived from an EMBL/GenBank/DDBJ whole genome shotgun (WGS) entry which is preliminary data.</text>
</comment>
<protein>
    <recommendedName>
        <fullName evidence="1">Alcohol dehydrogenase-like C-terminal domain-containing protein</fullName>
    </recommendedName>
</protein>
<dbReference type="Pfam" id="PF00107">
    <property type="entry name" value="ADH_zinc_N"/>
    <property type="match status" value="1"/>
</dbReference>
<dbReference type="AlphaFoldDB" id="A0A2G8RSD3"/>
<dbReference type="InterPro" id="IPR036291">
    <property type="entry name" value="NAD(P)-bd_dom_sf"/>
</dbReference>
<reference evidence="2 3" key="1">
    <citation type="journal article" date="2015" name="Sci. Rep.">
        <title>Chromosome-level genome map provides insights into diverse defense mechanisms in the medicinal fungus Ganoderma sinense.</title>
        <authorList>
            <person name="Zhu Y."/>
            <person name="Xu J."/>
            <person name="Sun C."/>
            <person name="Zhou S."/>
            <person name="Xu H."/>
            <person name="Nelson D.R."/>
            <person name="Qian J."/>
            <person name="Song J."/>
            <person name="Luo H."/>
            <person name="Xiang L."/>
            <person name="Li Y."/>
            <person name="Xu Z."/>
            <person name="Ji A."/>
            <person name="Wang L."/>
            <person name="Lu S."/>
            <person name="Hayward A."/>
            <person name="Sun W."/>
            <person name="Li X."/>
            <person name="Schwartz D.C."/>
            <person name="Wang Y."/>
            <person name="Chen S."/>
        </authorList>
    </citation>
    <scope>NUCLEOTIDE SEQUENCE [LARGE SCALE GENOMIC DNA]</scope>
    <source>
        <strain evidence="2 3">ZZ0214-1</strain>
    </source>
</reference>
<evidence type="ECO:0000259" key="1">
    <source>
        <dbReference type="Pfam" id="PF00107"/>
    </source>
</evidence>
<dbReference type="PANTHER" id="PTHR45348:SF7">
    <property type="entry name" value="ZINC BINDING OXIDOREDUCTASE, PUTATIVE-RELATED"/>
    <property type="match status" value="1"/>
</dbReference>
<dbReference type="STRING" id="1077348.A0A2G8RSD3"/>
<organism evidence="2 3">
    <name type="scientific">Ganoderma sinense ZZ0214-1</name>
    <dbReference type="NCBI Taxonomy" id="1077348"/>
    <lineage>
        <taxon>Eukaryota</taxon>
        <taxon>Fungi</taxon>
        <taxon>Dikarya</taxon>
        <taxon>Basidiomycota</taxon>
        <taxon>Agaricomycotina</taxon>
        <taxon>Agaricomycetes</taxon>
        <taxon>Polyporales</taxon>
        <taxon>Polyporaceae</taxon>
        <taxon>Ganoderma</taxon>
    </lineage>
</organism>
<dbReference type="Gene3D" id="3.90.180.10">
    <property type="entry name" value="Medium-chain alcohol dehydrogenases, catalytic domain"/>
    <property type="match status" value="1"/>
</dbReference>
<dbReference type="InterPro" id="IPR047122">
    <property type="entry name" value="Trans-enoyl_RdTase-like"/>
</dbReference>
<dbReference type="OrthoDB" id="10257049at2759"/>
<dbReference type="InterPro" id="IPR013149">
    <property type="entry name" value="ADH-like_C"/>
</dbReference>
<dbReference type="Gene3D" id="3.40.50.720">
    <property type="entry name" value="NAD(P)-binding Rossmann-like Domain"/>
    <property type="match status" value="1"/>
</dbReference>
<dbReference type="InterPro" id="IPR011032">
    <property type="entry name" value="GroES-like_sf"/>
</dbReference>
<gene>
    <name evidence="2" type="ORF">GSI_14156</name>
</gene>
<proteinExistence type="predicted"/>